<keyword evidence="2" id="KW-1185">Reference proteome</keyword>
<dbReference type="OrthoDB" id="1742926at2759"/>
<evidence type="ECO:0000313" key="1">
    <source>
        <dbReference type="EMBL" id="KAF7803805.1"/>
    </source>
</evidence>
<sequence>MGLFILLPTLDLGFRVLRTSGEMPAGLRREQKAMYLKDRNCEGLPKRKSHSKNRRMPLLAASTRYSLVKGERIVRSVLTARLRACKSISRGLL</sequence>
<reference evidence="1" key="1">
    <citation type="submission" date="2020-09" db="EMBL/GenBank/DDBJ databases">
        <title>Genome-Enabled Discovery of Anthraquinone Biosynthesis in Senna tora.</title>
        <authorList>
            <person name="Kang S.-H."/>
            <person name="Pandey R.P."/>
            <person name="Lee C.-M."/>
            <person name="Sim J.-S."/>
            <person name="Jeong J.-T."/>
            <person name="Choi B.-S."/>
            <person name="Jung M."/>
            <person name="Ginzburg D."/>
            <person name="Zhao K."/>
            <person name="Won S.Y."/>
            <person name="Oh T.-J."/>
            <person name="Yu Y."/>
            <person name="Kim N.-H."/>
            <person name="Lee O.R."/>
            <person name="Lee T.-H."/>
            <person name="Bashyal P."/>
            <person name="Kim T.-S."/>
            <person name="Lee W.-H."/>
            <person name="Kawkins C."/>
            <person name="Kim C.-K."/>
            <person name="Kim J.S."/>
            <person name="Ahn B.O."/>
            <person name="Rhee S.Y."/>
            <person name="Sohng J.K."/>
        </authorList>
    </citation>
    <scope>NUCLEOTIDE SEQUENCE</scope>
    <source>
        <tissue evidence="1">Leaf</tissue>
    </source>
</reference>
<comment type="caution">
    <text evidence="1">The sequence shown here is derived from an EMBL/GenBank/DDBJ whole genome shotgun (WGS) entry which is preliminary data.</text>
</comment>
<protein>
    <submittedName>
        <fullName evidence="1">Mitochondrial chaperone BCS1</fullName>
    </submittedName>
</protein>
<name>A0A834SJQ4_9FABA</name>
<gene>
    <name evidence="1" type="ORF">G2W53_042916</name>
</gene>
<dbReference type="Proteomes" id="UP000634136">
    <property type="component" value="Unassembled WGS sequence"/>
</dbReference>
<dbReference type="EMBL" id="JAAIUW010000013">
    <property type="protein sequence ID" value="KAF7803805.1"/>
    <property type="molecule type" value="Genomic_DNA"/>
</dbReference>
<accession>A0A834SJQ4</accession>
<organism evidence="1 2">
    <name type="scientific">Senna tora</name>
    <dbReference type="NCBI Taxonomy" id="362788"/>
    <lineage>
        <taxon>Eukaryota</taxon>
        <taxon>Viridiplantae</taxon>
        <taxon>Streptophyta</taxon>
        <taxon>Embryophyta</taxon>
        <taxon>Tracheophyta</taxon>
        <taxon>Spermatophyta</taxon>
        <taxon>Magnoliopsida</taxon>
        <taxon>eudicotyledons</taxon>
        <taxon>Gunneridae</taxon>
        <taxon>Pentapetalae</taxon>
        <taxon>rosids</taxon>
        <taxon>fabids</taxon>
        <taxon>Fabales</taxon>
        <taxon>Fabaceae</taxon>
        <taxon>Caesalpinioideae</taxon>
        <taxon>Cassia clade</taxon>
        <taxon>Senna</taxon>
    </lineage>
</organism>
<dbReference type="AlphaFoldDB" id="A0A834SJQ4"/>
<evidence type="ECO:0000313" key="2">
    <source>
        <dbReference type="Proteomes" id="UP000634136"/>
    </source>
</evidence>
<proteinExistence type="predicted"/>